<dbReference type="EMBL" id="JAAORB010000005">
    <property type="protein sequence ID" value="NHQ73750.1"/>
    <property type="molecule type" value="Genomic_DNA"/>
</dbReference>
<dbReference type="InterPro" id="IPR027417">
    <property type="entry name" value="P-loop_NTPase"/>
</dbReference>
<keyword evidence="3" id="KW-1185">Reference proteome</keyword>
<sequence>MEIILHLGAHRTASTSFQHYLRRNAETLAKSGIGVWGPLRTRDGLLTGVVPASGSLRAPAQQLARATGRVSIALTKAEQTGIAQLVVSDENMLGAPRRNLRHSALYDDAGQRMARFAQAFGRRVTRVVLSIRAQDSYWGSALAFAVARGHRVPRRDDLDRLVTSPRHWRDVIADVACACPGADIHVLPYEVFGGQPERKLQAITGQAKMPRKHARAWLNRAPTIESLRAIVAERGGHSARLGEGEGRWQPFDAAQTAALRESYADDLFWLRAGADGLATLIEETEPGEAGTQPPLGQTTRGHSNDDEERRMA</sequence>
<dbReference type="SUPFAM" id="SSF52540">
    <property type="entry name" value="P-loop containing nucleoside triphosphate hydrolases"/>
    <property type="match status" value="1"/>
</dbReference>
<proteinExistence type="predicted"/>
<reference evidence="2" key="1">
    <citation type="submission" date="2020-03" db="EMBL/GenBank/DDBJ databases">
        <title>Roseovarius gahaiensis sp. nov., isolated from Gahai Saline Lake, China.</title>
        <authorList>
            <person name="Sun X."/>
        </authorList>
    </citation>
    <scope>NUCLEOTIDE SEQUENCE</scope>
    <source>
        <strain evidence="2">GH877</strain>
    </source>
</reference>
<feature type="compositionally biased region" description="Basic and acidic residues" evidence="1">
    <location>
        <begin position="302"/>
        <end position="312"/>
    </location>
</feature>
<dbReference type="AlphaFoldDB" id="A0A967BBY8"/>
<evidence type="ECO:0000313" key="3">
    <source>
        <dbReference type="Proteomes" id="UP000639775"/>
    </source>
</evidence>
<comment type="caution">
    <text evidence="2">The sequence shown here is derived from an EMBL/GenBank/DDBJ whole genome shotgun (WGS) entry which is preliminary data.</text>
</comment>
<accession>A0A967BBY8</accession>
<evidence type="ECO:0008006" key="4">
    <source>
        <dbReference type="Google" id="ProtNLM"/>
    </source>
</evidence>
<evidence type="ECO:0000313" key="2">
    <source>
        <dbReference type="EMBL" id="NHQ73750.1"/>
    </source>
</evidence>
<protein>
    <recommendedName>
        <fullName evidence="4">Sulfotransferase family protein</fullName>
    </recommendedName>
</protein>
<evidence type="ECO:0000256" key="1">
    <source>
        <dbReference type="SAM" id="MobiDB-lite"/>
    </source>
</evidence>
<feature type="region of interest" description="Disordered" evidence="1">
    <location>
        <begin position="283"/>
        <end position="312"/>
    </location>
</feature>
<name>A0A967BBY8_9RHOB</name>
<organism evidence="2 3">
    <name type="scientific">Roseovarius gahaiensis</name>
    <dbReference type="NCBI Taxonomy" id="2716691"/>
    <lineage>
        <taxon>Bacteria</taxon>
        <taxon>Pseudomonadati</taxon>
        <taxon>Pseudomonadota</taxon>
        <taxon>Alphaproteobacteria</taxon>
        <taxon>Rhodobacterales</taxon>
        <taxon>Roseobacteraceae</taxon>
        <taxon>Roseovarius</taxon>
    </lineage>
</organism>
<dbReference type="Proteomes" id="UP000639775">
    <property type="component" value="Unassembled WGS sequence"/>
</dbReference>
<gene>
    <name evidence="2" type="ORF">HAT86_04615</name>
</gene>